<accession>A0ACC1TSL2</accession>
<gene>
    <name evidence="1" type="ORF">F5876DRAFT_67878</name>
</gene>
<dbReference type="Proteomes" id="UP001163835">
    <property type="component" value="Unassembled WGS sequence"/>
</dbReference>
<protein>
    <submittedName>
        <fullName evidence="1">Uncharacterized protein</fullName>
    </submittedName>
</protein>
<keyword evidence="2" id="KW-1185">Reference proteome</keyword>
<comment type="caution">
    <text evidence="1">The sequence shown here is derived from an EMBL/GenBank/DDBJ whole genome shotgun (WGS) entry which is preliminary data.</text>
</comment>
<proteinExistence type="predicted"/>
<sequence length="220" mass="25383">MLQVNFVGVVDISIEIRSFKLPSNLHIFLHRTRTHLNLYGSAVSIVVNNTKFGPCKDIKANQVSATYTEVKLWVIRDKASRKTRKAYIYIGDQGFGLGDVPPLSNSVPPKKKFSIGKPPQDPTELLGPAFFANTQDRDSTLEELRTLNRDYGKNEERYYVYLTEILRHLSWHQTGVLDPFFAFDDNLWQKWNDRVGKIVKKINEKKEKKRKDAQGKSNRN</sequence>
<dbReference type="EMBL" id="MU795279">
    <property type="protein sequence ID" value="KAJ3807746.1"/>
    <property type="molecule type" value="Genomic_DNA"/>
</dbReference>
<name>A0ACC1TSL2_9AGAR</name>
<organism evidence="1 2">
    <name type="scientific">Lentinula aff. lateritia</name>
    <dbReference type="NCBI Taxonomy" id="2804960"/>
    <lineage>
        <taxon>Eukaryota</taxon>
        <taxon>Fungi</taxon>
        <taxon>Dikarya</taxon>
        <taxon>Basidiomycota</taxon>
        <taxon>Agaricomycotina</taxon>
        <taxon>Agaricomycetes</taxon>
        <taxon>Agaricomycetidae</taxon>
        <taxon>Agaricales</taxon>
        <taxon>Marasmiineae</taxon>
        <taxon>Omphalotaceae</taxon>
        <taxon>Lentinula</taxon>
    </lineage>
</organism>
<evidence type="ECO:0000313" key="2">
    <source>
        <dbReference type="Proteomes" id="UP001163835"/>
    </source>
</evidence>
<reference evidence="1" key="1">
    <citation type="submission" date="2022-09" db="EMBL/GenBank/DDBJ databases">
        <title>A Global Phylogenomic Analysis of the Shiitake Genus Lentinula.</title>
        <authorList>
            <consortium name="DOE Joint Genome Institute"/>
            <person name="Sierra-Patev S."/>
            <person name="Min B."/>
            <person name="Naranjo-Ortiz M."/>
            <person name="Looney B."/>
            <person name="Konkel Z."/>
            <person name="Slot J.C."/>
            <person name="Sakamoto Y."/>
            <person name="Steenwyk J.L."/>
            <person name="Rokas A."/>
            <person name="Carro J."/>
            <person name="Camarero S."/>
            <person name="Ferreira P."/>
            <person name="Molpeceres G."/>
            <person name="Ruiz-Duenas F.J."/>
            <person name="Serrano A."/>
            <person name="Henrissat B."/>
            <person name="Drula E."/>
            <person name="Hughes K.W."/>
            <person name="Mata J.L."/>
            <person name="Ishikawa N.K."/>
            <person name="Vargas-Isla R."/>
            <person name="Ushijima S."/>
            <person name="Smith C.A."/>
            <person name="Ahrendt S."/>
            <person name="Andreopoulos W."/>
            <person name="He G."/>
            <person name="Labutti K."/>
            <person name="Lipzen A."/>
            <person name="Ng V."/>
            <person name="Riley R."/>
            <person name="Sandor L."/>
            <person name="Barry K."/>
            <person name="Martinez A.T."/>
            <person name="Xiao Y."/>
            <person name="Gibbons J.G."/>
            <person name="Terashima K."/>
            <person name="Grigoriev I.V."/>
            <person name="Hibbett D.S."/>
        </authorList>
    </citation>
    <scope>NUCLEOTIDE SEQUENCE</scope>
    <source>
        <strain evidence="1">TMI1499</strain>
    </source>
</reference>
<evidence type="ECO:0000313" key="1">
    <source>
        <dbReference type="EMBL" id="KAJ3807746.1"/>
    </source>
</evidence>